<dbReference type="RefSeq" id="WP_093247579.1">
    <property type="nucleotide sequence ID" value="NZ_FNQM01000001.1"/>
</dbReference>
<dbReference type="SUPFAM" id="SSF55729">
    <property type="entry name" value="Acyl-CoA N-acyltransferases (Nat)"/>
    <property type="match status" value="1"/>
</dbReference>
<name>A0A1H3VJT8_9RHOB</name>
<protein>
    <recommendedName>
        <fullName evidence="3">N-acetyltransferase domain-containing protein</fullName>
    </recommendedName>
</protein>
<dbReference type="Gene3D" id="3.40.630.30">
    <property type="match status" value="1"/>
</dbReference>
<evidence type="ECO:0000313" key="1">
    <source>
        <dbReference type="EMBL" id="SDZ75063.1"/>
    </source>
</evidence>
<gene>
    <name evidence="1" type="ORF">SAMN05444370_101160</name>
</gene>
<dbReference type="InterPro" id="IPR016181">
    <property type="entry name" value="Acyl_CoA_acyltransferase"/>
</dbReference>
<accession>A0A1H3VJT8</accession>
<sequence length="171" mass="18618">MYRRPLLPPGFAPPLRVEGGAFTLRPLRLADAESDFEAVMASAATLRGAMDPDSRWPEGLTLHENRVDLGWHEREFTQGHSFAYTVVAPDESRTLGCAYVYPSDRAGFAAMAFWWVRPDSREGLDAAVGAAFRAMVAAWPLAPVAYPGRDQPWAAWRALPVGPGAAHAATP</sequence>
<dbReference type="Proteomes" id="UP000198703">
    <property type="component" value="Unassembled WGS sequence"/>
</dbReference>
<dbReference type="AlphaFoldDB" id="A0A1H3VJT8"/>
<proteinExistence type="predicted"/>
<dbReference type="OrthoDB" id="1424091at2"/>
<organism evidence="1 2">
    <name type="scientific">Rubrimonas cliftonensis</name>
    <dbReference type="NCBI Taxonomy" id="89524"/>
    <lineage>
        <taxon>Bacteria</taxon>
        <taxon>Pseudomonadati</taxon>
        <taxon>Pseudomonadota</taxon>
        <taxon>Alphaproteobacteria</taxon>
        <taxon>Rhodobacterales</taxon>
        <taxon>Paracoccaceae</taxon>
        <taxon>Rubrimonas</taxon>
    </lineage>
</organism>
<keyword evidence="2" id="KW-1185">Reference proteome</keyword>
<reference evidence="1 2" key="1">
    <citation type="submission" date="2016-10" db="EMBL/GenBank/DDBJ databases">
        <authorList>
            <person name="de Groot N.N."/>
        </authorList>
    </citation>
    <scope>NUCLEOTIDE SEQUENCE [LARGE SCALE GENOMIC DNA]</scope>
    <source>
        <strain evidence="1 2">DSM 15345</strain>
    </source>
</reference>
<dbReference type="EMBL" id="FNQM01000001">
    <property type="protein sequence ID" value="SDZ75063.1"/>
    <property type="molecule type" value="Genomic_DNA"/>
</dbReference>
<evidence type="ECO:0008006" key="3">
    <source>
        <dbReference type="Google" id="ProtNLM"/>
    </source>
</evidence>
<dbReference type="STRING" id="89524.SAMN05444370_101160"/>
<evidence type="ECO:0000313" key="2">
    <source>
        <dbReference type="Proteomes" id="UP000198703"/>
    </source>
</evidence>